<keyword evidence="2" id="KW-1185">Reference proteome</keyword>
<evidence type="ECO:0000313" key="1">
    <source>
        <dbReference type="EnsemblPlants" id="OPUNC04G20550.2"/>
    </source>
</evidence>
<proteinExistence type="predicted"/>
<evidence type="ECO:0000313" key="2">
    <source>
        <dbReference type="Proteomes" id="UP000026962"/>
    </source>
</evidence>
<dbReference type="Proteomes" id="UP000026962">
    <property type="component" value="Chromosome 4"/>
</dbReference>
<protein>
    <submittedName>
        <fullName evidence="1">Uncharacterized protein</fullName>
    </submittedName>
</protein>
<name>A0A0E0KUD4_ORYPU</name>
<reference evidence="1" key="1">
    <citation type="submission" date="2015-04" db="UniProtKB">
        <authorList>
            <consortium name="EnsemblPlants"/>
        </authorList>
    </citation>
    <scope>IDENTIFICATION</scope>
</reference>
<organism evidence="1">
    <name type="scientific">Oryza punctata</name>
    <name type="common">Red rice</name>
    <dbReference type="NCBI Taxonomy" id="4537"/>
    <lineage>
        <taxon>Eukaryota</taxon>
        <taxon>Viridiplantae</taxon>
        <taxon>Streptophyta</taxon>
        <taxon>Embryophyta</taxon>
        <taxon>Tracheophyta</taxon>
        <taxon>Spermatophyta</taxon>
        <taxon>Magnoliopsida</taxon>
        <taxon>Liliopsida</taxon>
        <taxon>Poales</taxon>
        <taxon>Poaceae</taxon>
        <taxon>BOP clade</taxon>
        <taxon>Oryzoideae</taxon>
        <taxon>Oryzeae</taxon>
        <taxon>Oryzinae</taxon>
        <taxon>Oryza</taxon>
    </lineage>
</organism>
<accession>A0A0E0KUD4</accession>
<dbReference type="HOGENOM" id="CLU_2100898_0_0_1"/>
<sequence length="116" mass="12805">MRPGGGRREEKKGTGQGATSDRIFLRFFLSLPFRLCTFRLNPVESPGSRSILVALAASRHSLAPFVGLPRCYLSMCLVGTSWLLAHCSNHTARYSGPSITASHMYRTATATTRMWV</sequence>
<dbReference type="EnsemblPlants" id="OPUNC04G20550.2">
    <property type="protein sequence ID" value="OPUNC04G20550.2"/>
    <property type="gene ID" value="OPUNC04G20550"/>
</dbReference>
<dbReference type="Gramene" id="OPUNC04G20550.2">
    <property type="protein sequence ID" value="OPUNC04G20550.2"/>
    <property type="gene ID" value="OPUNC04G20550"/>
</dbReference>
<reference evidence="1" key="2">
    <citation type="submission" date="2018-05" db="EMBL/GenBank/DDBJ databases">
        <title>OpunRS2 (Oryza punctata Reference Sequence Version 2).</title>
        <authorList>
            <person name="Zhang J."/>
            <person name="Kudrna D."/>
            <person name="Lee S."/>
            <person name="Talag J."/>
            <person name="Welchert J."/>
            <person name="Wing R.A."/>
        </authorList>
    </citation>
    <scope>NUCLEOTIDE SEQUENCE [LARGE SCALE GENOMIC DNA]</scope>
</reference>
<dbReference type="AlphaFoldDB" id="A0A0E0KUD4"/>